<evidence type="ECO:0000313" key="4">
    <source>
        <dbReference type="Proteomes" id="UP000050940"/>
    </source>
</evidence>
<dbReference type="PANTHER" id="PTHR37528">
    <property type="entry name" value="UPF0149 PROTEIN YGFB"/>
    <property type="match status" value="1"/>
</dbReference>
<dbReference type="PANTHER" id="PTHR37528:SF1">
    <property type="entry name" value="UPF0149 PROTEIN YGFB"/>
    <property type="match status" value="1"/>
</dbReference>
<dbReference type="EMBL" id="LDJP01000005">
    <property type="protein sequence ID" value="KRG88340.1"/>
    <property type="molecule type" value="Genomic_DNA"/>
</dbReference>
<name>A0A0R0EEB0_9GAMM</name>
<dbReference type="Proteomes" id="UP000050940">
    <property type="component" value="Unassembled WGS sequence"/>
</dbReference>
<comment type="caution">
    <text evidence="3">The sequence shown here is derived from an EMBL/GenBank/DDBJ whole genome shotgun (WGS) entry which is preliminary data.</text>
</comment>
<dbReference type="RefSeq" id="WP_057639303.1">
    <property type="nucleotide sequence ID" value="NZ_LDJP01000005.1"/>
</dbReference>
<dbReference type="HAMAP" id="MF_00346">
    <property type="entry name" value="UPF0149"/>
    <property type="match status" value="1"/>
</dbReference>
<comment type="similarity">
    <text evidence="1 2">Belongs to the UPF0149 family.</text>
</comment>
<dbReference type="InterPro" id="IPR011978">
    <property type="entry name" value="YgfB-like"/>
</dbReference>
<proteinExistence type="inferred from homology"/>
<evidence type="ECO:0000256" key="2">
    <source>
        <dbReference type="HAMAP-Rule" id="MF_00346"/>
    </source>
</evidence>
<dbReference type="GO" id="GO:0005829">
    <property type="term" value="C:cytosol"/>
    <property type="evidence" value="ECO:0007669"/>
    <property type="project" value="TreeGrafter"/>
</dbReference>
<evidence type="ECO:0000256" key="1">
    <source>
        <dbReference type="ARBA" id="ARBA00038308"/>
    </source>
</evidence>
<dbReference type="PATRIC" id="fig|659018.3.peg.1755"/>
<dbReference type="OrthoDB" id="9783391at2"/>
<dbReference type="NCBIfam" id="NF003405">
    <property type="entry name" value="PRK04758.1"/>
    <property type="match status" value="1"/>
</dbReference>
<gene>
    <name evidence="3" type="ORF">ABB34_00615</name>
</gene>
<protein>
    <recommendedName>
        <fullName evidence="2">UPF0149 protein ABB34_00615</fullName>
    </recommendedName>
</protein>
<dbReference type="STRING" id="659018.ABB34_00615"/>
<evidence type="ECO:0000313" key="3">
    <source>
        <dbReference type="EMBL" id="KRG88340.1"/>
    </source>
</evidence>
<accession>A0A0R0EEB0</accession>
<reference evidence="3 4" key="1">
    <citation type="submission" date="2015-05" db="EMBL/GenBank/DDBJ databases">
        <title>Genome sequencing and analysis of members of genus Stenotrophomonas.</title>
        <authorList>
            <person name="Patil P.P."/>
            <person name="Midha S."/>
            <person name="Patil P.B."/>
        </authorList>
    </citation>
    <scope>NUCLEOTIDE SEQUENCE [LARGE SCALE GENOMIC DNA]</scope>
    <source>
        <strain evidence="3 4">JCM 16244</strain>
    </source>
</reference>
<sequence length="181" mass="19421">MTELPAVHDILQASRSLGLAATAAELHGGLCGWLAAGGADLPEWPARVLADDGLPVPEPGSVLDRLRQAVVAQLEDRDFAFELLLAEPGAPLQARTDALFDWCRAFLGGFGLAADKRPVLSEEGEEALQDLARLAQASSDQFDSADEDEDALAEIEEFVRVAVLLLHGDCVMGARHRQRLN</sequence>
<keyword evidence="4" id="KW-1185">Reference proteome</keyword>
<dbReference type="AlphaFoldDB" id="A0A0R0EEB0"/>
<dbReference type="SUPFAM" id="SSF101327">
    <property type="entry name" value="YgfB-like"/>
    <property type="match status" value="1"/>
</dbReference>
<dbReference type="InterPro" id="IPR036255">
    <property type="entry name" value="YgfB-like_sf"/>
</dbReference>
<organism evidence="3 4">
    <name type="scientific">Stenotrophomonas daejeonensis</name>
    <dbReference type="NCBI Taxonomy" id="659018"/>
    <lineage>
        <taxon>Bacteria</taxon>
        <taxon>Pseudomonadati</taxon>
        <taxon>Pseudomonadota</taxon>
        <taxon>Gammaproteobacteria</taxon>
        <taxon>Lysobacterales</taxon>
        <taxon>Lysobacteraceae</taxon>
        <taxon>Stenotrophomonas</taxon>
    </lineage>
</organism>
<dbReference type="Pfam" id="PF03695">
    <property type="entry name" value="UPF0149"/>
    <property type="match status" value="1"/>
</dbReference>
<dbReference type="Gene3D" id="1.20.120.740">
    <property type="entry name" value="YgfB uncharacterised protein family UPF0149, PF03695"/>
    <property type="match status" value="1"/>
</dbReference>